<organism evidence="1">
    <name type="scientific">Blautia hansenii</name>
    <name type="common">Ruminococcus hansenii</name>
    <dbReference type="NCBI Taxonomy" id="1322"/>
    <lineage>
        <taxon>Bacteria</taxon>
        <taxon>Bacillati</taxon>
        <taxon>Bacillota</taxon>
        <taxon>Clostridia</taxon>
        <taxon>Lachnospirales</taxon>
        <taxon>Lachnospiraceae</taxon>
        <taxon>Blautia</taxon>
    </lineage>
</organism>
<reference evidence="1" key="1">
    <citation type="submission" date="2019-11" db="EMBL/GenBank/DDBJ databases">
        <authorList>
            <person name="Feng L."/>
        </authorList>
    </citation>
    <scope>NUCLEOTIDE SEQUENCE</scope>
    <source>
        <strain evidence="1">BhanseniiLFYP23</strain>
    </source>
</reference>
<name>A0A6N2UGP2_BLAHA</name>
<dbReference type="AlphaFoldDB" id="A0A6N2UGP2"/>
<gene>
    <name evidence="1" type="ORF">BHLFYP23_00471</name>
</gene>
<evidence type="ECO:0000313" key="1">
    <source>
        <dbReference type="EMBL" id="VYT17725.1"/>
    </source>
</evidence>
<evidence type="ECO:0008006" key="2">
    <source>
        <dbReference type="Google" id="ProtNLM"/>
    </source>
</evidence>
<dbReference type="EMBL" id="CACRSY010000014">
    <property type="protein sequence ID" value="VYT17725.1"/>
    <property type="molecule type" value="Genomic_DNA"/>
</dbReference>
<accession>A0A6N2UGP2</accession>
<proteinExistence type="predicted"/>
<protein>
    <recommendedName>
        <fullName evidence="2">Restriction endonuclease subunit M</fullName>
    </recommendedName>
</protein>
<sequence>MRELRKQLDELLKQSGGNKNVIEMIKKEKAIFPFSTEGRIFAYLLATQTITYEKYVELQDAYAKRNQYLDLFEMAPRTFGETWGEKHILSLFPEFVKATKENMTSIYPDFDGEFDLWLDGIRVEVKACRANSTKTSGSLASRAYLHTEATTNSFKYHYQQLKSSCCDIFIWIGVCRDDLLYWVLTSDELQKTGKLSPQHRNENTGVDGAQIFEGQVFMTEEELSPFLVNERDVLNEVKRKGK</sequence>
<dbReference type="RefSeq" id="WP_156342491.1">
    <property type="nucleotide sequence ID" value="NZ_CACRSY010000014.1"/>
</dbReference>